<organism evidence="3 4">
    <name type="scientific">Popillia japonica</name>
    <name type="common">Japanese beetle</name>
    <dbReference type="NCBI Taxonomy" id="7064"/>
    <lineage>
        <taxon>Eukaryota</taxon>
        <taxon>Metazoa</taxon>
        <taxon>Ecdysozoa</taxon>
        <taxon>Arthropoda</taxon>
        <taxon>Hexapoda</taxon>
        <taxon>Insecta</taxon>
        <taxon>Pterygota</taxon>
        <taxon>Neoptera</taxon>
        <taxon>Endopterygota</taxon>
        <taxon>Coleoptera</taxon>
        <taxon>Polyphaga</taxon>
        <taxon>Scarabaeiformia</taxon>
        <taxon>Scarabaeidae</taxon>
        <taxon>Rutelinae</taxon>
        <taxon>Popillia</taxon>
    </lineage>
</organism>
<evidence type="ECO:0000256" key="1">
    <source>
        <dbReference type="PROSITE-ProRule" id="PRU00047"/>
    </source>
</evidence>
<dbReference type="InterPro" id="IPR001878">
    <property type="entry name" value="Znf_CCHC"/>
</dbReference>
<keyword evidence="1" id="KW-0863">Zinc-finger</keyword>
<accession>A0AAW1I8P2</accession>
<keyword evidence="4" id="KW-1185">Reference proteome</keyword>
<dbReference type="SUPFAM" id="SSF57756">
    <property type="entry name" value="Retrovirus zinc finger-like domains"/>
    <property type="match status" value="1"/>
</dbReference>
<reference evidence="3 4" key="1">
    <citation type="journal article" date="2024" name="BMC Genomics">
        <title>De novo assembly and annotation of Popillia japonica's genome with initial clues to its potential as an invasive pest.</title>
        <authorList>
            <person name="Cucini C."/>
            <person name="Boschi S."/>
            <person name="Funari R."/>
            <person name="Cardaioli E."/>
            <person name="Iannotti N."/>
            <person name="Marturano G."/>
            <person name="Paoli F."/>
            <person name="Bruttini M."/>
            <person name="Carapelli A."/>
            <person name="Frati F."/>
            <person name="Nardi F."/>
        </authorList>
    </citation>
    <scope>NUCLEOTIDE SEQUENCE [LARGE SCALE GENOMIC DNA]</scope>
    <source>
        <strain evidence="3">DMR45628</strain>
    </source>
</reference>
<dbReference type="InterPro" id="IPR036875">
    <property type="entry name" value="Znf_CCHC_sf"/>
</dbReference>
<gene>
    <name evidence="3" type="ORF">QE152_g38056</name>
</gene>
<dbReference type="Gene3D" id="4.10.60.10">
    <property type="entry name" value="Zinc finger, CCHC-type"/>
    <property type="match status" value="1"/>
</dbReference>
<keyword evidence="1" id="KW-0862">Zinc</keyword>
<dbReference type="Proteomes" id="UP001458880">
    <property type="component" value="Unassembled WGS sequence"/>
</dbReference>
<dbReference type="EMBL" id="JASPKY010000777">
    <property type="protein sequence ID" value="KAK9685431.1"/>
    <property type="molecule type" value="Genomic_DNA"/>
</dbReference>
<dbReference type="GO" id="GO:0008270">
    <property type="term" value="F:zinc ion binding"/>
    <property type="evidence" value="ECO:0007669"/>
    <property type="project" value="UniProtKB-KW"/>
</dbReference>
<protein>
    <recommendedName>
        <fullName evidence="2">CCHC-type domain-containing protein</fullName>
    </recommendedName>
</protein>
<dbReference type="AlphaFoldDB" id="A0AAW1I8P2"/>
<comment type="caution">
    <text evidence="3">The sequence shown here is derived from an EMBL/GenBank/DDBJ whole genome shotgun (WGS) entry which is preliminary data.</text>
</comment>
<dbReference type="SMART" id="SM00343">
    <property type="entry name" value="ZnF_C2HC"/>
    <property type="match status" value="2"/>
</dbReference>
<name>A0AAW1I8P2_POPJA</name>
<evidence type="ECO:0000313" key="3">
    <source>
        <dbReference type="EMBL" id="KAK9685431.1"/>
    </source>
</evidence>
<feature type="domain" description="CCHC-type" evidence="2">
    <location>
        <begin position="50"/>
        <end position="65"/>
    </location>
</feature>
<evidence type="ECO:0000259" key="2">
    <source>
        <dbReference type="PROSITE" id="PS50158"/>
    </source>
</evidence>
<dbReference type="PROSITE" id="PS50158">
    <property type="entry name" value="ZF_CCHC"/>
    <property type="match status" value="2"/>
</dbReference>
<evidence type="ECO:0000313" key="4">
    <source>
        <dbReference type="Proteomes" id="UP001458880"/>
    </source>
</evidence>
<dbReference type="GO" id="GO:0003676">
    <property type="term" value="F:nucleic acid binding"/>
    <property type="evidence" value="ECO:0007669"/>
    <property type="project" value="InterPro"/>
</dbReference>
<sequence>MPLIRRRKVRLGWIKCGIRKRVDITRCFRCLEYGHKTRECTAQVDRSKDCIKCGEPGHKGKECTNKDRCTICCSEGHRTDQIKCPHFKKLVEGKRRQKVQLGETEVNRI</sequence>
<feature type="domain" description="CCHC-type" evidence="2">
    <location>
        <begin position="26"/>
        <end position="40"/>
    </location>
</feature>
<proteinExistence type="predicted"/>
<keyword evidence="1" id="KW-0479">Metal-binding</keyword>